<keyword evidence="2" id="KW-0560">Oxidoreductase</keyword>
<evidence type="ECO:0000256" key="2">
    <source>
        <dbReference type="ARBA" id="ARBA00023002"/>
    </source>
</evidence>
<protein>
    <submittedName>
        <fullName evidence="4">Xanthine dehydrogenase family protein molybdopterin-binding subunit</fullName>
    </submittedName>
</protein>
<dbReference type="InterPro" id="IPR037165">
    <property type="entry name" value="AldOxase/xan_DH_Mopterin-bd_sf"/>
</dbReference>
<dbReference type="InterPro" id="IPR016208">
    <property type="entry name" value="Ald_Oxase/xanthine_DH-like"/>
</dbReference>
<accession>A0ABS9SNU8</accession>
<comment type="caution">
    <text evidence="4">The sequence shown here is derived from an EMBL/GenBank/DDBJ whole genome shotgun (WGS) entry which is preliminary data.</text>
</comment>
<keyword evidence="5" id="KW-1185">Reference proteome</keyword>
<dbReference type="Pfam" id="PF02738">
    <property type="entry name" value="MoCoBD_1"/>
    <property type="match status" value="1"/>
</dbReference>
<dbReference type="InterPro" id="IPR008274">
    <property type="entry name" value="AldOxase/xan_DH_MoCoBD1"/>
</dbReference>
<evidence type="ECO:0000259" key="3">
    <source>
        <dbReference type="SMART" id="SM01008"/>
    </source>
</evidence>
<sequence length="738" mass="79351">MAFFDESFSLLTPPEGRVEALAKVTGKGKYAAEYVAEHMCYAVLVDSAVAAGAIQNININKAAQVAGVIQIITHQQKQLVPGFSDESKIKDSRFGLPLFHTDKIYFKGQPIAAVVAETLEDAIYAASLIEATYTPDNFVVDFEEAHTKQSLAEAGKERGSINALNKAPYIVESEYTIAAEIHNPMEMHATIAEWTATDQLKLYDKTQGVNNVQRTVSKLFEIPEKNIEVISEFMGGGFGSGLRVWPHVLAAIMAAKQVKRPVKLMLSRPQMFYSVGYRPASWQKIKLGADKDGKFIGILHQAKNGSSVYESFSEGITRVTRLIYHFPNLKTESAVVPLNLSTPTWMRGPGDCTGDFAIESAIDDLSYQLNIDPVQLRLKNLALDKHPDSGLPWSTNFINECIEKGAAIINWQDRKPKPLQLTDGDWHKGYGMAVGMWNAGRNNASAGIEMQKDGTITLQTAMTDIGTGTGTGMQNIAHEVTGISKSKIKIELGNSNLPPAPSQGGSTGLSSVSGAVVAVCNALKLKLAAYAVTINNVYKNSTPNDILFSDKGISYKTPGNQPISYSQLWDKHQLTTIAVEASSGPGEERKQYAFCSSAAHFCRVRVHSKTGKVKIEKLVCVADGGKIVNEKAAANQMSGAAVGGIGMALMEEQLADAKLGSLVGNDLAGYHFAVNADAPIIDVAFINKPDPHINPTGAKGLGEVGIIGTAAAIANAIYNATGKRLKDLPITPDKVLGL</sequence>
<dbReference type="Pfam" id="PF01315">
    <property type="entry name" value="Ald_Xan_dh_C"/>
    <property type="match status" value="1"/>
</dbReference>
<feature type="domain" description="Aldehyde oxidase/xanthine dehydrogenase a/b hammerhead" evidence="3">
    <location>
        <begin position="25"/>
        <end position="137"/>
    </location>
</feature>
<dbReference type="PANTHER" id="PTHR11908">
    <property type="entry name" value="XANTHINE DEHYDROGENASE"/>
    <property type="match status" value="1"/>
</dbReference>
<reference evidence="4 5" key="1">
    <citation type="submission" date="2022-02" db="EMBL/GenBank/DDBJ databases">
        <authorList>
            <person name="Min J."/>
        </authorList>
    </citation>
    <scope>NUCLEOTIDE SEQUENCE [LARGE SCALE GENOMIC DNA]</scope>
    <source>
        <strain evidence="4 5">GR10-1</strain>
    </source>
</reference>
<keyword evidence="1" id="KW-0500">Molybdenum</keyword>
<name>A0ABS9SNU8_9BACT</name>
<evidence type="ECO:0000313" key="4">
    <source>
        <dbReference type="EMBL" id="MCH5600039.1"/>
    </source>
</evidence>
<dbReference type="Proteomes" id="UP001202248">
    <property type="component" value="Unassembled WGS sequence"/>
</dbReference>
<proteinExistence type="predicted"/>
<gene>
    <name evidence="4" type="ORF">MKP09_20025</name>
</gene>
<dbReference type="Gene3D" id="3.90.1170.50">
    <property type="entry name" value="Aldehyde oxidase/xanthine dehydrogenase, a/b hammerhead"/>
    <property type="match status" value="1"/>
</dbReference>
<dbReference type="EMBL" id="JAKWBL010000004">
    <property type="protein sequence ID" value="MCH5600039.1"/>
    <property type="molecule type" value="Genomic_DNA"/>
</dbReference>
<dbReference type="InterPro" id="IPR036856">
    <property type="entry name" value="Ald_Oxase/Xan_DH_a/b_sf"/>
</dbReference>
<dbReference type="SUPFAM" id="SSF54665">
    <property type="entry name" value="CO dehydrogenase molybdoprotein N-domain-like"/>
    <property type="match status" value="1"/>
</dbReference>
<dbReference type="SMART" id="SM01008">
    <property type="entry name" value="Ald_Xan_dh_C"/>
    <property type="match status" value="1"/>
</dbReference>
<dbReference type="Pfam" id="PF20256">
    <property type="entry name" value="MoCoBD_2"/>
    <property type="match status" value="1"/>
</dbReference>
<evidence type="ECO:0000313" key="5">
    <source>
        <dbReference type="Proteomes" id="UP001202248"/>
    </source>
</evidence>
<dbReference type="Gene3D" id="3.30.365.10">
    <property type="entry name" value="Aldehyde oxidase/xanthine dehydrogenase, molybdopterin binding domain"/>
    <property type="match status" value="4"/>
</dbReference>
<dbReference type="InterPro" id="IPR000674">
    <property type="entry name" value="Ald_Oxase/Xan_DH_a/b"/>
</dbReference>
<organism evidence="4 5">
    <name type="scientific">Niabella ginsengisoli</name>
    <dbReference type="NCBI Taxonomy" id="522298"/>
    <lineage>
        <taxon>Bacteria</taxon>
        <taxon>Pseudomonadati</taxon>
        <taxon>Bacteroidota</taxon>
        <taxon>Chitinophagia</taxon>
        <taxon>Chitinophagales</taxon>
        <taxon>Chitinophagaceae</taxon>
        <taxon>Niabella</taxon>
    </lineage>
</organism>
<dbReference type="InterPro" id="IPR046867">
    <property type="entry name" value="AldOxase/xan_DH_MoCoBD2"/>
</dbReference>
<dbReference type="SUPFAM" id="SSF56003">
    <property type="entry name" value="Molybdenum cofactor-binding domain"/>
    <property type="match status" value="1"/>
</dbReference>
<dbReference type="PANTHER" id="PTHR11908:SF132">
    <property type="entry name" value="ALDEHYDE OXIDASE 1-RELATED"/>
    <property type="match status" value="1"/>
</dbReference>
<evidence type="ECO:0000256" key="1">
    <source>
        <dbReference type="ARBA" id="ARBA00022505"/>
    </source>
</evidence>
<dbReference type="RefSeq" id="WP_240832054.1">
    <property type="nucleotide sequence ID" value="NZ_JAKWBL010000004.1"/>
</dbReference>